<dbReference type="Gene3D" id="1.20.58.1030">
    <property type="match status" value="1"/>
</dbReference>
<accession>A0A9N8W3W2</accession>
<protein>
    <submittedName>
        <fullName evidence="1">1300_t:CDS:1</fullName>
    </submittedName>
</protein>
<comment type="caution">
    <text evidence="1">The sequence shown here is derived from an EMBL/GenBank/DDBJ whole genome shotgun (WGS) entry which is preliminary data.</text>
</comment>
<dbReference type="OrthoDB" id="10316313at2759"/>
<dbReference type="EMBL" id="CAJVPJ010000069">
    <property type="protein sequence ID" value="CAG8471167.1"/>
    <property type="molecule type" value="Genomic_DNA"/>
</dbReference>
<dbReference type="AlphaFoldDB" id="A0A9N8W3W2"/>
<reference evidence="1" key="1">
    <citation type="submission" date="2021-06" db="EMBL/GenBank/DDBJ databases">
        <authorList>
            <person name="Kallberg Y."/>
            <person name="Tangrot J."/>
            <person name="Rosling A."/>
        </authorList>
    </citation>
    <scope>NUCLEOTIDE SEQUENCE</scope>
    <source>
        <strain evidence="1">IA702</strain>
    </source>
</reference>
<keyword evidence="2" id="KW-1185">Reference proteome</keyword>
<name>A0A9N8W3W2_9GLOM</name>
<dbReference type="InterPro" id="IPR036224">
    <property type="entry name" value="GINS_bundle-like_dom_sf"/>
</dbReference>
<gene>
    <name evidence="1" type="ORF">POCULU_LOCUS1051</name>
</gene>
<proteinExistence type="predicted"/>
<evidence type="ECO:0000313" key="2">
    <source>
        <dbReference type="Proteomes" id="UP000789572"/>
    </source>
</evidence>
<organism evidence="1 2">
    <name type="scientific">Paraglomus occultum</name>
    <dbReference type="NCBI Taxonomy" id="144539"/>
    <lineage>
        <taxon>Eukaryota</taxon>
        <taxon>Fungi</taxon>
        <taxon>Fungi incertae sedis</taxon>
        <taxon>Mucoromycota</taxon>
        <taxon>Glomeromycotina</taxon>
        <taxon>Glomeromycetes</taxon>
        <taxon>Paraglomerales</taxon>
        <taxon>Paraglomeraceae</taxon>
        <taxon>Paraglomus</taxon>
    </lineage>
</organism>
<sequence>MSLKDAIALVRDAKRQQESSLFSPYNRETVKVLTSSLSTITNVSNGTASASDTTNDLDFPMSTSIIPSDTSTLEQTFLNPLVCSRTARALSIYHNIRLVSIKRAVLAECIRELEHNCSPSEAKFAKEYYRLVSGFKRGQLGGRGLGGRGRGKNGWRDRYDGVCMKVISDRDLIGVVARHGEMSFVRGDAAVWKGELIEGIKEVR</sequence>
<evidence type="ECO:0000313" key="1">
    <source>
        <dbReference type="EMBL" id="CAG8471167.1"/>
    </source>
</evidence>
<dbReference type="SUPFAM" id="SSF158573">
    <property type="entry name" value="GINS helical bundle-like"/>
    <property type="match status" value="1"/>
</dbReference>
<dbReference type="Proteomes" id="UP000789572">
    <property type="component" value="Unassembled WGS sequence"/>
</dbReference>